<protein>
    <recommendedName>
        <fullName evidence="1">DUF7587 domain-containing protein</fullName>
    </recommendedName>
</protein>
<dbReference type="RefSeq" id="XP_025528790.1">
    <property type="nucleotide sequence ID" value="XM_025677524.1"/>
</dbReference>
<reference evidence="2 3" key="1">
    <citation type="submission" date="2018-02" db="EMBL/GenBank/DDBJ databases">
        <title>The genomes of Aspergillus section Nigri reveals drivers in fungal speciation.</title>
        <authorList>
            <consortium name="DOE Joint Genome Institute"/>
            <person name="Vesth T.C."/>
            <person name="Nybo J."/>
            <person name="Theobald S."/>
            <person name="Brandl J."/>
            <person name="Frisvad J.C."/>
            <person name="Nielsen K.F."/>
            <person name="Lyhne E.K."/>
            <person name="Kogle M.E."/>
            <person name="Kuo A."/>
            <person name="Riley R."/>
            <person name="Clum A."/>
            <person name="Nolan M."/>
            <person name="Lipzen A."/>
            <person name="Salamov A."/>
            <person name="Henrissat B."/>
            <person name="Wiebenga A."/>
            <person name="De vries R.P."/>
            <person name="Grigoriev I.V."/>
            <person name="Mortensen U.H."/>
            <person name="Andersen M.R."/>
            <person name="Baker S.E."/>
        </authorList>
    </citation>
    <scope>NUCLEOTIDE SEQUENCE [LARGE SCALE GENOMIC DNA]</scope>
    <source>
        <strain evidence="2 3">CBS 114.51</strain>
    </source>
</reference>
<dbReference type="GeneID" id="37181217"/>
<dbReference type="AlphaFoldDB" id="A0A8T8X496"/>
<dbReference type="OrthoDB" id="3783227at2759"/>
<dbReference type="EMBL" id="KZ824786">
    <property type="protein sequence ID" value="RAH82896.1"/>
    <property type="molecule type" value="Genomic_DNA"/>
</dbReference>
<dbReference type="Proteomes" id="UP000249497">
    <property type="component" value="Unassembled WGS sequence"/>
</dbReference>
<dbReference type="Pfam" id="PF24494">
    <property type="entry name" value="DUF7587"/>
    <property type="match status" value="1"/>
</dbReference>
<evidence type="ECO:0000313" key="2">
    <source>
        <dbReference type="EMBL" id="RAH82896.1"/>
    </source>
</evidence>
<sequence>MAYMPSQRYFYRCFSKTSAGALRCGLARTGPPLSESDLLLHFEQHMISASRNRTALVSTTDRPIEAIHRAFVKYYNLNERADDIWIAIISVPVGENKTLPCHRAEKLALKLGYRLEESKKFMHEYIFEWEIEHQYVKHMVSVETLLKRGLDLDTYLQNDRLPSLRGFRDLMIDMIVEPPADGYSVGIELGRMARCFGARAPVEKIAHSLLRDCPTNIFVHNDGEYVTWKRSGAEPVDIDFEHIYWIQQGIDEALFDLWLADIDFIEDRITHAELANALTSEMEILWELYWEDVYFDAWDGVNSDSAADKAQKLRCREQEIHNQIERHAVSIGL</sequence>
<evidence type="ECO:0000259" key="1">
    <source>
        <dbReference type="Pfam" id="PF24494"/>
    </source>
</evidence>
<proteinExistence type="predicted"/>
<organism evidence="2 3">
    <name type="scientific">Aspergillus japonicus CBS 114.51</name>
    <dbReference type="NCBI Taxonomy" id="1448312"/>
    <lineage>
        <taxon>Eukaryota</taxon>
        <taxon>Fungi</taxon>
        <taxon>Dikarya</taxon>
        <taxon>Ascomycota</taxon>
        <taxon>Pezizomycotina</taxon>
        <taxon>Eurotiomycetes</taxon>
        <taxon>Eurotiomycetidae</taxon>
        <taxon>Eurotiales</taxon>
        <taxon>Aspergillaceae</taxon>
        <taxon>Aspergillus</taxon>
        <taxon>Aspergillus subgen. Circumdati</taxon>
    </lineage>
</organism>
<gene>
    <name evidence="2" type="ORF">BO86DRAFT_63461</name>
</gene>
<name>A0A8T8X496_ASPJA</name>
<feature type="domain" description="DUF7587" evidence="1">
    <location>
        <begin position="7"/>
        <end position="144"/>
    </location>
</feature>
<keyword evidence="3" id="KW-1185">Reference proteome</keyword>
<dbReference type="InterPro" id="IPR056009">
    <property type="entry name" value="DUF7587"/>
</dbReference>
<evidence type="ECO:0000313" key="3">
    <source>
        <dbReference type="Proteomes" id="UP000249497"/>
    </source>
</evidence>
<accession>A0A8T8X496</accession>